<evidence type="ECO:0000313" key="1">
    <source>
        <dbReference type="EMBL" id="OIP04110.1"/>
    </source>
</evidence>
<name>A0A1J5BB64_9BACT</name>
<dbReference type="SUPFAM" id="SSF141000">
    <property type="entry name" value="Glu-tRNAGln amidotransferase C subunit"/>
    <property type="match status" value="1"/>
</dbReference>
<evidence type="ECO:0000313" key="2">
    <source>
        <dbReference type="Proteomes" id="UP000183605"/>
    </source>
</evidence>
<dbReference type="Proteomes" id="UP000183605">
    <property type="component" value="Unassembled WGS sequence"/>
</dbReference>
<sequence>MTVDVQYLAKIIQMPVKPAEAKQLQAGFAKTIETVKLLNQLDTTNISPNFQVSGLTNIFREDKIDKKRVLTQTQALTNAKHTYQGYFVVPAILHET</sequence>
<comment type="caution">
    <text evidence="1">The sequence shown here is derived from an EMBL/GenBank/DDBJ whole genome shotgun (WGS) entry which is preliminary data.</text>
</comment>
<reference evidence="1 2" key="1">
    <citation type="journal article" date="2016" name="Environ. Microbiol.">
        <title>Genomic resolution of a cold subsurface aquifer community provides metabolic insights for novel microbes adapted to high CO concentrations.</title>
        <authorList>
            <person name="Probst A.J."/>
            <person name="Castelle C.J."/>
            <person name="Singh A."/>
            <person name="Brown C.T."/>
            <person name="Anantharaman K."/>
            <person name="Sharon I."/>
            <person name="Hug L.A."/>
            <person name="Burstein D."/>
            <person name="Emerson J.B."/>
            <person name="Thomas B.C."/>
            <person name="Banfield J.F."/>
        </authorList>
    </citation>
    <scope>NUCLEOTIDE SEQUENCE [LARGE SCALE GENOMIC DNA]</scope>
    <source>
        <strain evidence="1">CG2_30_44_31</strain>
    </source>
</reference>
<dbReference type="InterPro" id="IPR003837">
    <property type="entry name" value="GatC"/>
</dbReference>
<protein>
    <recommendedName>
        <fullName evidence="3">Asp/Glu-ADT subunit C</fullName>
    </recommendedName>
</protein>
<dbReference type="InterPro" id="IPR036113">
    <property type="entry name" value="Asp/Glu-ADT_sf_sub_c"/>
</dbReference>
<accession>A0A1J5BB64</accession>
<organism evidence="1 2">
    <name type="scientific">Candidatus Beckwithbacteria bacterium CG2_30_44_31</name>
    <dbReference type="NCBI Taxonomy" id="1805035"/>
    <lineage>
        <taxon>Bacteria</taxon>
        <taxon>Candidatus Beckwithiibacteriota</taxon>
    </lineage>
</organism>
<dbReference type="NCBIfam" id="TIGR00135">
    <property type="entry name" value="gatC"/>
    <property type="match status" value="1"/>
</dbReference>
<dbReference type="GO" id="GO:0006450">
    <property type="term" value="P:regulation of translational fidelity"/>
    <property type="evidence" value="ECO:0007669"/>
    <property type="project" value="InterPro"/>
</dbReference>
<proteinExistence type="predicted"/>
<gene>
    <name evidence="1" type="ORF">AUK18_00640</name>
</gene>
<dbReference type="EMBL" id="MNXQ01000014">
    <property type="protein sequence ID" value="OIP04110.1"/>
    <property type="molecule type" value="Genomic_DNA"/>
</dbReference>
<evidence type="ECO:0008006" key="3">
    <source>
        <dbReference type="Google" id="ProtNLM"/>
    </source>
</evidence>
<dbReference type="AlphaFoldDB" id="A0A1J5BB64"/>
<dbReference type="Pfam" id="PF02686">
    <property type="entry name" value="GatC"/>
    <property type="match status" value="1"/>
</dbReference>